<comment type="caution">
    <text evidence="2">The sequence shown here is derived from an EMBL/GenBank/DDBJ whole genome shotgun (WGS) entry which is preliminary data.</text>
</comment>
<keyword evidence="3" id="KW-1185">Reference proteome</keyword>
<reference evidence="3" key="2">
    <citation type="submission" date="2019-10" db="EMBL/GenBank/DDBJ databases">
        <title>A de novo genome assembly of a pear dwarfing rootstock.</title>
        <authorList>
            <person name="Wang F."/>
            <person name="Wang J."/>
            <person name="Li S."/>
            <person name="Zhang Y."/>
            <person name="Fang M."/>
            <person name="Ma L."/>
            <person name="Zhao Y."/>
            <person name="Jiang S."/>
        </authorList>
    </citation>
    <scope>NUCLEOTIDE SEQUENCE [LARGE SCALE GENOMIC DNA]</scope>
</reference>
<reference evidence="2 3" key="3">
    <citation type="submission" date="2019-11" db="EMBL/GenBank/DDBJ databases">
        <title>A de novo genome assembly of a pear dwarfing rootstock.</title>
        <authorList>
            <person name="Wang F."/>
            <person name="Wang J."/>
            <person name="Li S."/>
            <person name="Zhang Y."/>
            <person name="Fang M."/>
            <person name="Ma L."/>
            <person name="Zhao Y."/>
            <person name="Jiang S."/>
        </authorList>
    </citation>
    <scope>NUCLEOTIDE SEQUENCE [LARGE SCALE GENOMIC DNA]</scope>
    <source>
        <strain evidence="2">S2</strain>
        <tissue evidence="2">Leaf</tissue>
    </source>
</reference>
<protein>
    <submittedName>
        <fullName evidence="2">Uncharacterized protein</fullName>
    </submittedName>
</protein>
<gene>
    <name evidence="2" type="ORF">D8674_004306</name>
</gene>
<feature type="transmembrane region" description="Helical" evidence="1">
    <location>
        <begin position="38"/>
        <end position="62"/>
    </location>
</feature>
<dbReference type="EMBL" id="SMOL01000695">
    <property type="protein sequence ID" value="KAB2603301.1"/>
    <property type="molecule type" value="Genomic_DNA"/>
</dbReference>
<keyword evidence="1" id="KW-1133">Transmembrane helix</keyword>
<proteinExistence type="predicted"/>
<reference evidence="2 3" key="1">
    <citation type="submission" date="2019-09" db="EMBL/GenBank/DDBJ databases">
        <authorList>
            <person name="Ou C."/>
        </authorList>
    </citation>
    <scope>NUCLEOTIDE SEQUENCE [LARGE SCALE GENOMIC DNA]</scope>
    <source>
        <strain evidence="2">S2</strain>
        <tissue evidence="2">Leaf</tissue>
    </source>
</reference>
<name>A0A5N5FNR9_9ROSA</name>
<organism evidence="2 3">
    <name type="scientific">Pyrus ussuriensis x Pyrus communis</name>
    <dbReference type="NCBI Taxonomy" id="2448454"/>
    <lineage>
        <taxon>Eukaryota</taxon>
        <taxon>Viridiplantae</taxon>
        <taxon>Streptophyta</taxon>
        <taxon>Embryophyta</taxon>
        <taxon>Tracheophyta</taxon>
        <taxon>Spermatophyta</taxon>
        <taxon>Magnoliopsida</taxon>
        <taxon>eudicotyledons</taxon>
        <taxon>Gunneridae</taxon>
        <taxon>Pentapetalae</taxon>
        <taxon>rosids</taxon>
        <taxon>fabids</taxon>
        <taxon>Rosales</taxon>
        <taxon>Rosaceae</taxon>
        <taxon>Amygdaloideae</taxon>
        <taxon>Maleae</taxon>
        <taxon>Pyrus</taxon>
    </lineage>
</organism>
<dbReference type="Proteomes" id="UP000327157">
    <property type="component" value="Chromosome 10"/>
</dbReference>
<accession>A0A5N5FNR9</accession>
<keyword evidence="1" id="KW-0472">Membrane</keyword>
<dbReference type="AlphaFoldDB" id="A0A5N5FNR9"/>
<evidence type="ECO:0000256" key="1">
    <source>
        <dbReference type="SAM" id="Phobius"/>
    </source>
</evidence>
<keyword evidence="1" id="KW-0812">Transmembrane</keyword>
<evidence type="ECO:0000313" key="3">
    <source>
        <dbReference type="Proteomes" id="UP000327157"/>
    </source>
</evidence>
<sequence>MPKEECQETIILVIILQEGGGVDVKRFGLSEMGRNLRLQTLVVVTLSGTSRLLVGLTFLSIYTENAMSQRYRGAPR</sequence>
<evidence type="ECO:0000313" key="2">
    <source>
        <dbReference type="EMBL" id="KAB2603301.1"/>
    </source>
</evidence>